<dbReference type="Gene3D" id="3.90.1010.20">
    <property type="match status" value="1"/>
</dbReference>
<feature type="region of interest" description="Disordered" evidence="1">
    <location>
        <begin position="29"/>
        <end position="57"/>
    </location>
</feature>
<evidence type="ECO:0000313" key="4">
    <source>
        <dbReference type="Proteomes" id="UP000032336"/>
    </source>
</evidence>
<dbReference type="GO" id="GO:0010181">
    <property type="term" value="F:FMN binding"/>
    <property type="evidence" value="ECO:0007669"/>
    <property type="project" value="InterPro"/>
</dbReference>
<comment type="caution">
    <text evidence="3">The sequence shown here is derived from an EMBL/GenBank/DDBJ whole genome shotgun (WGS) entry which is preliminary data.</text>
</comment>
<organism evidence="3 4">
    <name type="scientific">Ferrimicrobium acidiphilum DSM 19497</name>
    <dbReference type="NCBI Taxonomy" id="1121877"/>
    <lineage>
        <taxon>Bacteria</taxon>
        <taxon>Bacillati</taxon>
        <taxon>Actinomycetota</taxon>
        <taxon>Acidimicrobiia</taxon>
        <taxon>Acidimicrobiales</taxon>
        <taxon>Acidimicrobiaceae</taxon>
        <taxon>Ferrimicrobium</taxon>
    </lineage>
</organism>
<dbReference type="STRING" id="1121877.FEAC_11790"/>
<sequence>MRRILTVLGATVVGLIGILTLYPRSKTQLGSTASNKTHSSSKVSKSKSSTPAAVPLPVGPTSVTGPVTNYGYGDIAVTVDVKAHKIVQVSIAKFQALDQYSVQIEQAAVPLLQTEVLKAQGLPISIITGATYTSQGFAYSLQGALNKLKGK</sequence>
<reference evidence="3 4" key="1">
    <citation type="submission" date="2015-01" db="EMBL/GenBank/DDBJ databases">
        <title>Draft genome of the acidophilic iron oxidizer Ferrimicrobium acidiphilum strain T23.</title>
        <authorList>
            <person name="Poehlein A."/>
            <person name="Eisen S."/>
            <person name="Schloemann M."/>
            <person name="Johnson B.D."/>
            <person name="Daniel R."/>
            <person name="Muehling M."/>
        </authorList>
    </citation>
    <scope>NUCLEOTIDE SEQUENCE [LARGE SCALE GENOMIC DNA]</scope>
    <source>
        <strain evidence="3 4">T23</strain>
    </source>
</reference>
<dbReference type="Pfam" id="PF04205">
    <property type="entry name" value="FMN_bind"/>
    <property type="match status" value="1"/>
</dbReference>
<dbReference type="EMBL" id="JXUW01000008">
    <property type="protein sequence ID" value="KJE77053.1"/>
    <property type="molecule type" value="Genomic_DNA"/>
</dbReference>
<gene>
    <name evidence="3" type="ORF">FEAC_11790</name>
</gene>
<feature type="compositionally biased region" description="Low complexity" evidence="1">
    <location>
        <begin position="34"/>
        <end position="49"/>
    </location>
</feature>
<dbReference type="GO" id="GO:0016020">
    <property type="term" value="C:membrane"/>
    <property type="evidence" value="ECO:0007669"/>
    <property type="project" value="InterPro"/>
</dbReference>
<dbReference type="SMART" id="SM00900">
    <property type="entry name" value="FMN_bind"/>
    <property type="match status" value="1"/>
</dbReference>
<evidence type="ECO:0000259" key="2">
    <source>
        <dbReference type="SMART" id="SM00900"/>
    </source>
</evidence>
<accession>A0A0D8FUT5</accession>
<evidence type="ECO:0000313" key="3">
    <source>
        <dbReference type="EMBL" id="KJE77053.1"/>
    </source>
</evidence>
<evidence type="ECO:0000256" key="1">
    <source>
        <dbReference type="SAM" id="MobiDB-lite"/>
    </source>
</evidence>
<name>A0A0D8FUT5_9ACTN</name>
<feature type="domain" description="FMN-binding" evidence="2">
    <location>
        <begin position="71"/>
        <end position="148"/>
    </location>
</feature>
<dbReference type="eggNOG" id="COG3976">
    <property type="taxonomic scope" value="Bacteria"/>
</dbReference>
<dbReference type="AlphaFoldDB" id="A0A0D8FUT5"/>
<keyword evidence="4" id="KW-1185">Reference proteome</keyword>
<proteinExistence type="predicted"/>
<dbReference type="GeneID" id="78372411"/>
<dbReference type="Proteomes" id="UP000032336">
    <property type="component" value="Unassembled WGS sequence"/>
</dbReference>
<dbReference type="RefSeq" id="WP_035388964.1">
    <property type="nucleotide sequence ID" value="NZ_JQKF01000008.1"/>
</dbReference>
<protein>
    <submittedName>
        <fullName evidence="3">FMN-binding domain protein</fullName>
    </submittedName>
</protein>
<dbReference type="InterPro" id="IPR007329">
    <property type="entry name" value="FMN-bd"/>
</dbReference>